<evidence type="ECO:0000313" key="4">
    <source>
        <dbReference type="Proteomes" id="UP001472677"/>
    </source>
</evidence>
<dbReference type="InterPro" id="IPR029058">
    <property type="entry name" value="AB_hydrolase_fold"/>
</dbReference>
<evidence type="ECO:0000259" key="2">
    <source>
        <dbReference type="Pfam" id="PF01764"/>
    </source>
</evidence>
<reference evidence="3 4" key="1">
    <citation type="journal article" date="2024" name="G3 (Bethesda)">
        <title>Genome assembly of Hibiscus sabdariffa L. provides insights into metabolisms of medicinal natural products.</title>
        <authorList>
            <person name="Kim T."/>
        </authorList>
    </citation>
    <scope>NUCLEOTIDE SEQUENCE [LARGE SCALE GENOMIC DNA]</scope>
    <source>
        <strain evidence="3">TK-2024</strain>
        <tissue evidence="3">Old leaves</tissue>
    </source>
</reference>
<keyword evidence="1" id="KW-0378">Hydrolase</keyword>
<gene>
    <name evidence="3" type="ORF">V6N12_005124</name>
</gene>
<feature type="domain" description="Fungal lipase-type" evidence="2">
    <location>
        <begin position="133"/>
        <end position="207"/>
    </location>
</feature>
<dbReference type="Pfam" id="PF01764">
    <property type="entry name" value="Lipase_3"/>
    <property type="match status" value="1"/>
</dbReference>
<protein>
    <recommendedName>
        <fullName evidence="2">Fungal lipase-type domain-containing protein</fullName>
    </recommendedName>
</protein>
<evidence type="ECO:0000256" key="1">
    <source>
        <dbReference type="ARBA" id="ARBA00022801"/>
    </source>
</evidence>
<dbReference type="SUPFAM" id="SSF53474">
    <property type="entry name" value="alpha/beta-Hydrolases"/>
    <property type="match status" value="1"/>
</dbReference>
<keyword evidence="4" id="KW-1185">Reference proteome</keyword>
<proteinExistence type="predicted"/>
<comment type="caution">
    <text evidence="3">The sequence shown here is derived from an EMBL/GenBank/DDBJ whole genome shotgun (WGS) entry which is preliminary data.</text>
</comment>
<accession>A0ABR2CNI7</accession>
<dbReference type="Gene3D" id="3.40.50.1820">
    <property type="entry name" value="alpha/beta hydrolase"/>
    <property type="match status" value="1"/>
</dbReference>
<sequence length="345" mass="39051">MEENTVKKQENSASERQIFCLSGPSHLTAVDWNNFNHQRSVAASLVQGVYILERDRQQNRRDAEALAPAWWDSFGFRLIRPLVDDVDNSIFGAIYEFKSFTSEFNRSAQNAPDYVIAFRGTINKSDTMSRDLKLDIRCVRNRLHESSRFQLAMQAVQSIIDVAGTSRIWLAGHSLGSAISLLVGKNVTKMGYSVEAYLFNPPFSASIEMIKDGKLKDGIRITTSIVKAGLAAAKGHHRSPQPDDPFMLLSKWVPYLFVNPADPICSGYIGYFEHRKKMEEIRAGKFERIATLNSLLKSNSEPLHLLLSANLTINSSKSPDFKRAHGIHQWWDPTFDGRSELHEYR</sequence>
<dbReference type="InterPro" id="IPR002921">
    <property type="entry name" value="Fungal_lipase-type"/>
</dbReference>
<dbReference type="PANTHER" id="PTHR31479">
    <property type="entry name" value="ALPHA/BETA-HYDROLASES SUPERFAMILY PROTEIN"/>
    <property type="match status" value="1"/>
</dbReference>
<organism evidence="3 4">
    <name type="scientific">Hibiscus sabdariffa</name>
    <name type="common">roselle</name>
    <dbReference type="NCBI Taxonomy" id="183260"/>
    <lineage>
        <taxon>Eukaryota</taxon>
        <taxon>Viridiplantae</taxon>
        <taxon>Streptophyta</taxon>
        <taxon>Embryophyta</taxon>
        <taxon>Tracheophyta</taxon>
        <taxon>Spermatophyta</taxon>
        <taxon>Magnoliopsida</taxon>
        <taxon>eudicotyledons</taxon>
        <taxon>Gunneridae</taxon>
        <taxon>Pentapetalae</taxon>
        <taxon>rosids</taxon>
        <taxon>malvids</taxon>
        <taxon>Malvales</taxon>
        <taxon>Malvaceae</taxon>
        <taxon>Malvoideae</taxon>
        <taxon>Hibiscus</taxon>
    </lineage>
</organism>
<name>A0ABR2CNI7_9ROSI</name>
<evidence type="ECO:0000313" key="3">
    <source>
        <dbReference type="EMBL" id="KAK8521213.1"/>
    </source>
</evidence>
<dbReference type="PANTHER" id="PTHR31479:SF31">
    <property type="entry name" value="ALPHA_BETA-HYDROLASES SUPERFAMILY PROTEIN"/>
    <property type="match status" value="1"/>
</dbReference>
<dbReference type="EMBL" id="JBBPBM010000048">
    <property type="protein sequence ID" value="KAK8521213.1"/>
    <property type="molecule type" value="Genomic_DNA"/>
</dbReference>
<dbReference type="Proteomes" id="UP001472677">
    <property type="component" value="Unassembled WGS sequence"/>
</dbReference>